<dbReference type="PANTHER" id="PTHR35807">
    <property type="entry name" value="TRANSCRIPTIONAL REGULATOR REDD-RELATED"/>
    <property type="match status" value="1"/>
</dbReference>
<dbReference type="InterPro" id="IPR051677">
    <property type="entry name" value="AfsR-DnrI-RedD_regulator"/>
</dbReference>
<keyword evidence="2" id="KW-0902">Two-component regulatory system</keyword>
<sequence>MMRAIIVDDESLVAEQIDRMLVHAGVQVLGCCVNPHEALGMAVALKPDVLFLDIEMPELSGLEIAERVYADKLDMEVVFITAYNQYAIDAFRVNALDYLLKPVMEEDLRRSLERVGKRRKDRSGVAGKIVNRQLSASLFGKLSVYAGDDPEPVRWVTSKCAELFAYMLLQQGAKEVSKWQLFEALWNEKNMEKADINLRSTISRLNKTLRDLRSDVALVSIRNGYRLTISDGALVADADQLERFALESVEIGPENLIRAEQLIYRCNEPFLQEFSGVWCEPYRDRYRQYFLHLGGKLLSFYEYAKTEPLKALHLAEMLVGHDPYNDSLRAAALKLHHQLGGRKRAAAYYEAYAKLLKSELGTEPGEALTALLHDLTD</sequence>
<keyword evidence="9" id="KW-1185">Reference proteome</keyword>
<evidence type="ECO:0000256" key="3">
    <source>
        <dbReference type="ARBA" id="ARBA00023015"/>
    </source>
</evidence>
<dbReference type="SMART" id="SM00862">
    <property type="entry name" value="Trans_reg_C"/>
    <property type="match status" value="1"/>
</dbReference>
<evidence type="ECO:0000259" key="7">
    <source>
        <dbReference type="PROSITE" id="PS50110"/>
    </source>
</evidence>
<dbReference type="PROSITE" id="PS50110">
    <property type="entry name" value="RESPONSE_REGULATORY"/>
    <property type="match status" value="1"/>
</dbReference>
<comment type="caution">
    <text evidence="8">The sequence shown here is derived from an EMBL/GenBank/DDBJ whole genome shotgun (WGS) entry which is preliminary data.</text>
</comment>
<evidence type="ECO:0000256" key="2">
    <source>
        <dbReference type="ARBA" id="ARBA00023012"/>
    </source>
</evidence>
<dbReference type="Gene3D" id="1.10.10.10">
    <property type="entry name" value="Winged helix-like DNA-binding domain superfamily/Winged helix DNA-binding domain"/>
    <property type="match status" value="1"/>
</dbReference>
<organism evidence="8 9">
    <name type="scientific">Cohnella endophytica</name>
    <dbReference type="NCBI Taxonomy" id="2419778"/>
    <lineage>
        <taxon>Bacteria</taxon>
        <taxon>Bacillati</taxon>
        <taxon>Bacillota</taxon>
        <taxon>Bacilli</taxon>
        <taxon>Bacillales</taxon>
        <taxon>Paenibacillaceae</taxon>
        <taxon>Cohnella</taxon>
    </lineage>
</organism>
<dbReference type="InterPro" id="IPR005158">
    <property type="entry name" value="BTAD"/>
</dbReference>
<evidence type="ECO:0000256" key="6">
    <source>
        <dbReference type="PROSITE-ProRule" id="PRU00169"/>
    </source>
</evidence>
<keyword evidence="3" id="KW-0805">Transcription regulation</keyword>
<dbReference type="EMBL" id="RBZM01000013">
    <property type="protein sequence ID" value="RKP46280.1"/>
    <property type="molecule type" value="Genomic_DNA"/>
</dbReference>
<dbReference type="InterPro" id="IPR036388">
    <property type="entry name" value="WH-like_DNA-bd_sf"/>
</dbReference>
<dbReference type="Gene3D" id="3.40.50.2300">
    <property type="match status" value="1"/>
</dbReference>
<dbReference type="SUPFAM" id="SSF48452">
    <property type="entry name" value="TPR-like"/>
    <property type="match status" value="1"/>
</dbReference>
<reference evidence="8 9" key="1">
    <citation type="submission" date="2018-10" db="EMBL/GenBank/DDBJ databases">
        <title>Cohnella sp. M2MS4P-1, whole genome shotgun sequence.</title>
        <authorList>
            <person name="Tuo L."/>
        </authorList>
    </citation>
    <scope>NUCLEOTIDE SEQUENCE [LARGE SCALE GENOMIC DNA]</scope>
    <source>
        <strain evidence="8 9">M2MS4P-1</strain>
    </source>
</reference>
<comment type="similarity">
    <text evidence="1">Belongs to the AfsR/DnrI/RedD regulatory family.</text>
</comment>
<accession>A0A494X764</accession>
<dbReference type="SUPFAM" id="SSF46894">
    <property type="entry name" value="C-terminal effector domain of the bipartite response regulators"/>
    <property type="match status" value="1"/>
</dbReference>
<proteinExistence type="inferred from homology"/>
<evidence type="ECO:0000256" key="4">
    <source>
        <dbReference type="ARBA" id="ARBA00023125"/>
    </source>
</evidence>
<name>A0A494X764_9BACL</name>
<dbReference type="InterPro" id="IPR001789">
    <property type="entry name" value="Sig_transdc_resp-reg_receiver"/>
</dbReference>
<dbReference type="GO" id="GO:0003677">
    <property type="term" value="F:DNA binding"/>
    <property type="evidence" value="ECO:0007669"/>
    <property type="project" value="UniProtKB-KW"/>
</dbReference>
<dbReference type="Pfam" id="PF00072">
    <property type="entry name" value="Response_reg"/>
    <property type="match status" value="1"/>
</dbReference>
<dbReference type="GO" id="GO:0000160">
    <property type="term" value="P:phosphorelay signal transduction system"/>
    <property type="evidence" value="ECO:0007669"/>
    <property type="project" value="UniProtKB-KW"/>
</dbReference>
<dbReference type="SMART" id="SM01043">
    <property type="entry name" value="BTAD"/>
    <property type="match status" value="1"/>
</dbReference>
<dbReference type="OrthoDB" id="3190595at2"/>
<feature type="modified residue" description="4-aspartylphosphate" evidence="6">
    <location>
        <position position="53"/>
    </location>
</feature>
<keyword evidence="5" id="KW-0804">Transcription</keyword>
<protein>
    <submittedName>
        <fullName evidence="8">Response regulator</fullName>
    </submittedName>
</protein>
<dbReference type="InterPro" id="IPR001867">
    <property type="entry name" value="OmpR/PhoB-type_DNA-bd"/>
</dbReference>
<feature type="domain" description="Response regulatory" evidence="7">
    <location>
        <begin position="3"/>
        <end position="116"/>
    </location>
</feature>
<evidence type="ECO:0000256" key="5">
    <source>
        <dbReference type="ARBA" id="ARBA00023163"/>
    </source>
</evidence>
<dbReference type="InterPro" id="IPR016032">
    <property type="entry name" value="Sig_transdc_resp-reg_C-effctor"/>
</dbReference>
<dbReference type="SUPFAM" id="SSF52172">
    <property type="entry name" value="CheY-like"/>
    <property type="match status" value="1"/>
</dbReference>
<keyword evidence="4" id="KW-0238">DNA-binding</keyword>
<gene>
    <name evidence="8" type="ORF">D7Z26_24680</name>
</gene>
<dbReference type="Proteomes" id="UP000282076">
    <property type="component" value="Unassembled WGS sequence"/>
</dbReference>
<evidence type="ECO:0000313" key="8">
    <source>
        <dbReference type="EMBL" id="RKP46280.1"/>
    </source>
</evidence>
<keyword evidence="6" id="KW-0597">Phosphoprotein</keyword>
<evidence type="ECO:0000256" key="1">
    <source>
        <dbReference type="ARBA" id="ARBA00005820"/>
    </source>
</evidence>
<dbReference type="SMART" id="SM00448">
    <property type="entry name" value="REC"/>
    <property type="match status" value="1"/>
</dbReference>
<dbReference type="Pfam" id="PF03704">
    <property type="entry name" value="BTAD"/>
    <property type="match status" value="1"/>
</dbReference>
<dbReference type="Gene3D" id="1.25.40.10">
    <property type="entry name" value="Tetratricopeptide repeat domain"/>
    <property type="match status" value="1"/>
</dbReference>
<dbReference type="InterPro" id="IPR011006">
    <property type="entry name" value="CheY-like_superfamily"/>
</dbReference>
<dbReference type="AlphaFoldDB" id="A0A494X764"/>
<dbReference type="InterPro" id="IPR011990">
    <property type="entry name" value="TPR-like_helical_dom_sf"/>
</dbReference>
<evidence type="ECO:0000313" key="9">
    <source>
        <dbReference type="Proteomes" id="UP000282076"/>
    </source>
</evidence>
<dbReference type="GO" id="GO:0006355">
    <property type="term" value="P:regulation of DNA-templated transcription"/>
    <property type="evidence" value="ECO:0007669"/>
    <property type="project" value="InterPro"/>
</dbReference>
<dbReference type="RefSeq" id="WP_120979708.1">
    <property type="nucleotide sequence ID" value="NZ_RBZM01000013.1"/>
</dbReference>